<proteinExistence type="inferred from homology"/>
<keyword evidence="1" id="KW-0961">Cell wall biogenesis/degradation</keyword>
<sequence>MAAKVSPILVLVMVMVMAMALLLVNAVGIKDGLNSAHATFYGDMRGTETMMYNVGGAGDVEDVKIKGSDTKWIQMAWDWGQNWQAGTRLVGQNLSFQVTTSDGRMVQSDNVAPSDWRFGHVYEGKQF</sequence>
<keyword evidence="5" id="KW-1185">Reference proteome</keyword>
<evidence type="ECO:0000313" key="4">
    <source>
        <dbReference type="EMBL" id="KAA8532914.1"/>
    </source>
</evidence>
<evidence type="ECO:0000256" key="1">
    <source>
        <dbReference type="RuleBase" id="RU365023"/>
    </source>
</evidence>
<evidence type="ECO:0000256" key="2">
    <source>
        <dbReference type="SAM" id="Phobius"/>
    </source>
</evidence>
<dbReference type="InterPro" id="IPR007117">
    <property type="entry name" value="Expansin_CBD"/>
</dbReference>
<dbReference type="Proteomes" id="UP000325577">
    <property type="component" value="Linkage Group LG19"/>
</dbReference>
<dbReference type="PROSITE" id="PS50843">
    <property type="entry name" value="EXPANSIN_CBD"/>
    <property type="match status" value="1"/>
</dbReference>
<evidence type="ECO:0000313" key="5">
    <source>
        <dbReference type="Proteomes" id="UP000325577"/>
    </source>
</evidence>
<dbReference type="SUPFAM" id="SSF49590">
    <property type="entry name" value="PHL pollen allergen"/>
    <property type="match status" value="1"/>
</dbReference>
<comment type="subcellular location">
    <subcellularLocation>
        <location evidence="1">Secreted</location>
        <location evidence="1">Cell wall</location>
    </subcellularLocation>
    <subcellularLocation>
        <location evidence="1">Membrane</location>
        <topology evidence="1">Peripheral membrane protein</topology>
    </subcellularLocation>
</comment>
<dbReference type="Gene3D" id="2.60.40.760">
    <property type="entry name" value="Expansin, cellulose-binding-like domain"/>
    <property type="match status" value="1"/>
</dbReference>
<comment type="similarity">
    <text evidence="1">Belongs to the expansin family. Expansin A subfamily.</text>
</comment>
<dbReference type="InterPro" id="IPR036749">
    <property type="entry name" value="Expansin_CBD_sf"/>
</dbReference>
<accession>A0A5J5ARB9</accession>
<dbReference type="PRINTS" id="PR01226">
    <property type="entry name" value="EXPANSIN"/>
</dbReference>
<keyword evidence="2" id="KW-0472">Membrane</keyword>
<name>A0A5J5ARB9_9ASTE</name>
<protein>
    <recommendedName>
        <fullName evidence="1">Expansin</fullName>
    </recommendedName>
</protein>
<dbReference type="GO" id="GO:0009664">
    <property type="term" value="P:plant-type cell wall organization"/>
    <property type="evidence" value="ECO:0007669"/>
    <property type="project" value="InterPro"/>
</dbReference>
<comment type="function">
    <text evidence="1">Causes loosening and extension of plant cell walls by disrupting non-covalent bonding between cellulose microfibrils and matrix glucans. No enzymatic activity has been found.</text>
</comment>
<keyword evidence="2" id="KW-0812">Transmembrane</keyword>
<dbReference type="Pfam" id="PF01357">
    <property type="entry name" value="Expansin_C"/>
    <property type="match status" value="1"/>
</dbReference>
<keyword evidence="1" id="KW-0964">Secreted</keyword>
<dbReference type="EMBL" id="CM018042">
    <property type="protein sequence ID" value="KAA8532914.1"/>
    <property type="molecule type" value="Genomic_DNA"/>
</dbReference>
<evidence type="ECO:0000259" key="3">
    <source>
        <dbReference type="PROSITE" id="PS50843"/>
    </source>
</evidence>
<feature type="transmembrane region" description="Helical" evidence="2">
    <location>
        <begin position="6"/>
        <end position="27"/>
    </location>
</feature>
<dbReference type="AlphaFoldDB" id="A0A5J5ARB9"/>
<dbReference type="InterPro" id="IPR002963">
    <property type="entry name" value="Expansin"/>
</dbReference>
<dbReference type="GO" id="GO:0016020">
    <property type="term" value="C:membrane"/>
    <property type="evidence" value="ECO:0007669"/>
    <property type="project" value="UniProtKB-SubCell"/>
</dbReference>
<keyword evidence="1" id="KW-0134">Cell wall</keyword>
<dbReference type="PANTHER" id="PTHR31867">
    <property type="entry name" value="EXPANSIN-A15"/>
    <property type="match status" value="1"/>
</dbReference>
<organism evidence="4 5">
    <name type="scientific">Nyssa sinensis</name>
    <dbReference type="NCBI Taxonomy" id="561372"/>
    <lineage>
        <taxon>Eukaryota</taxon>
        <taxon>Viridiplantae</taxon>
        <taxon>Streptophyta</taxon>
        <taxon>Embryophyta</taxon>
        <taxon>Tracheophyta</taxon>
        <taxon>Spermatophyta</taxon>
        <taxon>Magnoliopsida</taxon>
        <taxon>eudicotyledons</taxon>
        <taxon>Gunneridae</taxon>
        <taxon>Pentapetalae</taxon>
        <taxon>asterids</taxon>
        <taxon>Cornales</taxon>
        <taxon>Nyssaceae</taxon>
        <taxon>Nyssa</taxon>
    </lineage>
</organism>
<dbReference type="OrthoDB" id="5823761at2759"/>
<reference evidence="4 5" key="1">
    <citation type="submission" date="2019-09" db="EMBL/GenBank/DDBJ databases">
        <title>A chromosome-level genome assembly of the Chinese tupelo Nyssa sinensis.</title>
        <authorList>
            <person name="Yang X."/>
            <person name="Kang M."/>
            <person name="Yang Y."/>
            <person name="Xiong H."/>
            <person name="Wang M."/>
            <person name="Zhang Z."/>
            <person name="Wang Z."/>
            <person name="Wu H."/>
            <person name="Ma T."/>
            <person name="Liu J."/>
            <person name="Xi Z."/>
        </authorList>
    </citation>
    <scope>NUCLEOTIDE SEQUENCE [LARGE SCALE GENOMIC DNA]</scope>
    <source>
        <strain evidence="4">J267</strain>
        <tissue evidence="4">Leaf</tissue>
    </source>
</reference>
<feature type="domain" description="Expansin-like CBD" evidence="3">
    <location>
        <begin position="45"/>
        <end position="124"/>
    </location>
</feature>
<keyword evidence="2" id="KW-1133">Transmembrane helix</keyword>
<gene>
    <name evidence="4" type="ORF">F0562_032969</name>
</gene>